<dbReference type="KEGG" id="adp:NCTC12871_00545"/>
<evidence type="ECO:0000256" key="8">
    <source>
        <dbReference type="ARBA" id="ARBA00022723"/>
    </source>
</evidence>
<evidence type="ECO:0000256" key="14">
    <source>
        <dbReference type="ARBA" id="ARBA00023288"/>
    </source>
</evidence>
<evidence type="ECO:0000256" key="1">
    <source>
        <dbReference type="ARBA" id="ARBA00008282"/>
    </source>
</evidence>
<comment type="catalytic activity">
    <reaction evidence="16 18">
        <text>L-threonyl-[protein] + FAD = FMN-L-threonyl-[protein] + AMP + H(+)</text>
        <dbReference type="Rhea" id="RHEA:36847"/>
        <dbReference type="Rhea" id="RHEA-COMP:11060"/>
        <dbReference type="Rhea" id="RHEA-COMP:11061"/>
        <dbReference type="ChEBI" id="CHEBI:15378"/>
        <dbReference type="ChEBI" id="CHEBI:30013"/>
        <dbReference type="ChEBI" id="CHEBI:57692"/>
        <dbReference type="ChEBI" id="CHEBI:74257"/>
        <dbReference type="ChEBI" id="CHEBI:456215"/>
        <dbReference type="EC" id="2.7.1.180"/>
    </reaction>
</comment>
<evidence type="ECO:0000256" key="3">
    <source>
        <dbReference type="ARBA" id="ARBA00016337"/>
    </source>
</evidence>
<evidence type="ECO:0000256" key="13">
    <source>
        <dbReference type="ARBA" id="ARBA00023139"/>
    </source>
</evidence>
<comment type="subcellular location">
    <subcellularLocation>
        <location evidence="17">Cell inner membrane</location>
        <topology evidence="17">Lipid-anchor</topology>
        <orientation evidence="17">Periplasmic side</orientation>
    </subcellularLocation>
</comment>
<evidence type="ECO:0000256" key="11">
    <source>
        <dbReference type="ARBA" id="ARBA00022842"/>
    </source>
</evidence>
<dbReference type="Gene3D" id="3.10.520.10">
    <property type="entry name" value="ApbE-like domains"/>
    <property type="match status" value="1"/>
</dbReference>
<evidence type="ECO:0000256" key="15">
    <source>
        <dbReference type="ARBA" id="ARBA00031306"/>
    </source>
</evidence>
<name>A0A448TTH3_9PAST</name>
<dbReference type="PANTHER" id="PTHR30040:SF2">
    <property type="entry name" value="FAD:PROTEIN FMN TRANSFERASE"/>
    <property type="match status" value="1"/>
</dbReference>
<dbReference type="EMBL" id="LR134510">
    <property type="protein sequence ID" value="VEJ09111.1"/>
    <property type="molecule type" value="Genomic_DNA"/>
</dbReference>
<evidence type="ECO:0000256" key="4">
    <source>
        <dbReference type="ARBA" id="ARBA00022475"/>
    </source>
</evidence>
<dbReference type="GO" id="GO:0046872">
    <property type="term" value="F:metal ion binding"/>
    <property type="evidence" value="ECO:0007669"/>
    <property type="project" value="UniProtKB-UniRule"/>
</dbReference>
<dbReference type="Pfam" id="PF02424">
    <property type="entry name" value="ApbE"/>
    <property type="match status" value="1"/>
</dbReference>
<feature type="binding site" evidence="19">
    <location>
        <position position="313"/>
    </location>
    <ligand>
        <name>Mg(2+)</name>
        <dbReference type="ChEBI" id="CHEBI:18420"/>
    </ligand>
</feature>
<keyword evidence="9" id="KW-0732">Signal</keyword>
<dbReference type="PIRSF" id="PIRSF006268">
    <property type="entry name" value="ApbE"/>
    <property type="match status" value="1"/>
</dbReference>
<organism evidence="21 22">
    <name type="scientific">Actinobacillus delphinicola</name>
    <dbReference type="NCBI Taxonomy" id="51161"/>
    <lineage>
        <taxon>Bacteria</taxon>
        <taxon>Pseudomonadati</taxon>
        <taxon>Pseudomonadota</taxon>
        <taxon>Gammaproteobacteria</taxon>
        <taxon>Pasteurellales</taxon>
        <taxon>Pasteurellaceae</taxon>
        <taxon>Actinobacillus</taxon>
    </lineage>
</organism>
<keyword evidence="6 18" id="KW-0285">Flavoprotein</keyword>
<protein>
    <recommendedName>
        <fullName evidence="3 18">FAD:protein FMN transferase</fullName>
        <ecNumber evidence="2 18">2.7.1.180</ecNumber>
    </recommendedName>
    <alternativeName>
        <fullName evidence="15 18">Flavin transferase</fullName>
    </alternativeName>
</protein>
<keyword evidence="7 18" id="KW-0808">Transferase</keyword>
<feature type="binding site" evidence="19">
    <location>
        <position position="309"/>
    </location>
    <ligand>
        <name>Mg(2+)</name>
        <dbReference type="ChEBI" id="CHEBI:18420"/>
    </ligand>
</feature>
<keyword evidence="14 21" id="KW-0449">Lipoprotein</keyword>
<feature type="binding site" evidence="19">
    <location>
        <position position="194"/>
    </location>
    <ligand>
        <name>Mg(2+)</name>
        <dbReference type="ChEBI" id="CHEBI:18420"/>
    </ligand>
</feature>
<evidence type="ECO:0000256" key="18">
    <source>
        <dbReference type="PIRNR" id="PIRNR006268"/>
    </source>
</evidence>
<comment type="similarity">
    <text evidence="1 18">Belongs to the ApbE family.</text>
</comment>
<dbReference type="AlphaFoldDB" id="A0A448TTH3"/>
<evidence type="ECO:0000256" key="6">
    <source>
        <dbReference type="ARBA" id="ARBA00022630"/>
    </source>
</evidence>
<keyword evidence="11 18" id="KW-0460">Magnesium</keyword>
<evidence type="ECO:0000256" key="9">
    <source>
        <dbReference type="ARBA" id="ARBA00022729"/>
    </source>
</evidence>
<evidence type="ECO:0000256" key="2">
    <source>
        <dbReference type="ARBA" id="ARBA00011955"/>
    </source>
</evidence>
<dbReference type="EC" id="2.7.1.180" evidence="2 18"/>
<keyword evidence="8 18" id="KW-0479">Metal-binding</keyword>
<evidence type="ECO:0000256" key="20">
    <source>
        <dbReference type="SAM" id="Phobius"/>
    </source>
</evidence>
<dbReference type="FunFam" id="3.10.520.10:FF:000001">
    <property type="entry name" value="FAD:protein FMN transferase"/>
    <property type="match status" value="1"/>
</dbReference>
<evidence type="ECO:0000256" key="19">
    <source>
        <dbReference type="PIRSR" id="PIRSR006268-2"/>
    </source>
</evidence>
<keyword evidence="22" id="KW-1185">Reference proteome</keyword>
<keyword evidence="20" id="KW-1133">Transmembrane helix</keyword>
<sequence>MSLIKPHHARTIKVAVLGILVFGFAFIFAHSLFSRLGQKDEVSLSGRTMGTTYHIKYIDDKLTMNSQQVQKNIDEVLKEVNQQMSTFIPSSELSRFNQFKEINTPFPISKDFATVVETAMHLNKVTDGALDITVGPLVNIWSFGPTKRSDTEPSAEKIADTLKIVGINKLKVFKKGDQYYLEKSVPQLYVDLSSIAKGFGVDKVAEYLASLGVKNYMVEIGGEIHAEGTNERGIPWEIGIEDPMYNGQRAVQRVVGLYDKGMATSGDYRNYFEQNGKRFTHEIDPTTGYPVQHHLASITVVAKNTMIADGLSTGLFVLGEKKAMEVAEKNNIAIYLIIKQGDKFVTQASPAFARLINGEK</sequence>
<dbReference type="OrthoDB" id="9778595at2"/>
<feature type="transmembrane region" description="Helical" evidence="20">
    <location>
        <begin position="12"/>
        <end position="33"/>
    </location>
</feature>
<evidence type="ECO:0000256" key="10">
    <source>
        <dbReference type="ARBA" id="ARBA00022827"/>
    </source>
</evidence>
<evidence type="ECO:0000256" key="12">
    <source>
        <dbReference type="ARBA" id="ARBA00023136"/>
    </source>
</evidence>
<dbReference type="InterPro" id="IPR024932">
    <property type="entry name" value="ApbE"/>
</dbReference>
<keyword evidence="4" id="KW-1003">Cell membrane</keyword>
<evidence type="ECO:0000313" key="21">
    <source>
        <dbReference type="EMBL" id="VEJ09111.1"/>
    </source>
</evidence>
<proteinExistence type="inferred from homology"/>
<gene>
    <name evidence="21" type="primary">apbE</name>
    <name evidence="21" type="ORF">NCTC12871_00545</name>
</gene>
<dbReference type="GO" id="GO:0005886">
    <property type="term" value="C:plasma membrane"/>
    <property type="evidence" value="ECO:0007669"/>
    <property type="project" value="UniProtKB-SubCell"/>
</dbReference>
<evidence type="ECO:0000256" key="7">
    <source>
        <dbReference type="ARBA" id="ARBA00022679"/>
    </source>
</evidence>
<keyword evidence="12 20" id="KW-0472">Membrane</keyword>
<dbReference type="SUPFAM" id="SSF143631">
    <property type="entry name" value="ApbE-like"/>
    <property type="match status" value="1"/>
</dbReference>
<accession>A0A448TTH3</accession>
<dbReference type="InterPro" id="IPR003374">
    <property type="entry name" value="ApbE-like_sf"/>
</dbReference>
<evidence type="ECO:0000256" key="5">
    <source>
        <dbReference type="ARBA" id="ARBA00022519"/>
    </source>
</evidence>
<keyword evidence="10 18" id="KW-0274">FAD</keyword>
<evidence type="ECO:0000313" key="22">
    <source>
        <dbReference type="Proteomes" id="UP000279799"/>
    </source>
</evidence>
<reference evidence="21 22" key="1">
    <citation type="submission" date="2018-12" db="EMBL/GenBank/DDBJ databases">
        <authorList>
            <consortium name="Pathogen Informatics"/>
        </authorList>
    </citation>
    <scope>NUCLEOTIDE SEQUENCE [LARGE SCALE GENOMIC DNA]</scope>
    <source>
        <strain evidence="21 22">NCTC12871</strain>
    </source>
</reference>
<keyword evidence="20" id="KW-0812">Transmembrane</keyword>
<dbReference type="GO" id="GO:0016740">
    <property type="term" value="F:transferase activity"/>
    <property type="evidence" value="ECO:0007669"/>
    <property type="project" value="UniProtKB-UniRule"/>
</dbReference>
<dbReference type="PANTHER" id="PTHR30040">
    <property type="entry name" value="THIAMINE BIOSYNTHESIS LIPOPROTEIN APBE"/>
    <property type="match status" value="1"/>
</dbReference>
<keyword evidence="13" id="KW-0564">Palmitate</keyword>
<evidence type="ECO:0000256" key="16">
    <source>
        <dbReference type="ARBA" id="ARBA00048540"/>
    </source>
</evidence>
<comment type="cofactor">
    <cofactor evidence="19">
        <name>Mg(2+)</name>
        <dbReference type="ChEBI" id="CHEBI:18420"/>
    </cofactor>
    <cofactor evidence="19">
        <name>Mn(2+)</name>
        <dbReference type="ChEBI" id="CHEBI:29035"/>
    </cofactor>
    <text evidence="19">Magnesium. Can also use manganese.</text>
</comment>
<keyword evidence="5" id="KW-0997">Cell inner membrane</keyword>
<dbReference type="Proteomes" id="UP000279799">
    <property type="component" value="Chromosome"/>
</dbReference>
<evidence type="ECO:0000256" key="17">
    <source>
        <dbReference type="ARBA" id="ARBA00060485"/>
    </source>
</evidence>